<dbReference type="InterPro" id="IPR044516">
    <property type="entry name" value="UXS-like"/>
</dbReference>
<keyword evidence="2" id="KW-0210">Decarboxylase</keyword>
<keyword evidence="4" id="KW-0456">Lyase</keyword>
<accession>A0ABV2XYP8</accession>
<organism evidence="6 7">
    <name type="scientific">Streptomyces olindensis</name>
    <dbReference type="NCBI Taxonomy" id="358823"/>
    <lineage>
        <taxon>Bacteria</taxon>
        <taxon>Bacillati</taxon>
        <taxon>Actinomycetota</taxon>
        <taxon>Actinomycetes</taxon>
        <taxon>Kitasatosporales</taxon>
        <taxon>Streptomycetaceae</taxon>
        <taxon>Streptomyces</taxon>
    </lineage>
</organism>
<dbReference type="Gene3D" id="3.40.50.720">
    <property type="entry name" value="NAD(P)-binding Rossmann-like Domain"/>
    <property type="match status" value="1"/>
</dbReference>
<dbReference type="CDD" id="cd05230">
    <property type="entry name" value="UGD_SDR_e"/>
    <property type="match status" value="1"/>
</dbReference>
<dbReference type="PANTHER" id="PTHR43078:SF6">
    <property type="entry name" value="UDP-GLUCURONIC ACID DECARBOXYLASE 1"/>
    <property type="match status" value="1"/>
</dbReference>
<proteinExistence type="predicted"/>
<dbReference type="RefSeq" id="WP_078651158.1">
    <property type="nucleotide sequence ID" value="NZ_JBEYBN010000031.1"/>
</dbReference>
<comment type="cofactor">
    <cofactor evidence="1">
        <name>NAD(+)</name>
        <dbReference type="ChEBI" id="CHEBI:57540"/>
    </cofactor>
</comment>
<evidence type="ECO:0000256" key="4">
    <source>
        <dbReference type="ARBA" id="ARBA00023239"/>
    </source>
</evidence>
<dbReference type="EMBL" id="JBEYBN010000031">
    <property type="protein sequence ID" value="MEU2269005.1"/>
    <property type="molecule type" value="Genomic_DNA"/>
</dbReference>
<dbReference type="Proteomes" id="UP001550603">
    <property type="component" value="Unassembled WGS sequence"/>
</dbReference>
<dbReference type="InterPro" id="IPR036291">
    <property type="entry name" value="NAD(P)-bd_dom_sf"/>
</dbReference>
<evidence type="ECO:0000256" key="3">
    <source>
        <dbReference type="ARBA" id="ARBA00023027"/>
    </source>
</evidence>
<keyword evidence="7" id="KW-1185">Reference proteome</keyword>
<dbReference type="Pfam" id="PF01370">
    <property type="entry name" value="Epimerase"/>
    <property type="match status" value="1"/>
</dbReference>
<gene>
    <name evidence="6" type="ORF">ABZ568_21865</name>
</gene>
<evidence type="ECO:0000313" key="6">
    <source>
        <dbReference type="EMBL" id="MEU2269005.1"/>
    </source>
</evidence>
<name>A0ABV2XYP8_9ACTN</name>
<dbReference type="InterPro" id="IPR001509">
    <property type="entry name" value="Epimerase_deHydtase"/>
</dbReference>
<protein>
    <submittedName>
        <fullName evidence="6">UDP-glucuronic acid decarboxylase family protein</fullName>
    </submittedName>
</protein>
<comment type="caution">
    <text evidence="6">The sequence shown here is derived from an EMBL/GenBank/DDBJ whole genome shotgun (WGS) entry which is preliminary data.</text>
</comment>
<reference evidence="6 7" key="1">
    <citation type="submission" date="2024-06" db="EMBL/GenBank/DDBJ databases">
        <title>The Natural Products Discovery Center: Release of the First 8490 Sequenced Strains for Exploring Actinobacteria Biosynthetic Diversity.</title>
        <authorList>
            <person name="Kalkreuter E."/>
            <person name="Kautsar S.A."/>
            <person name="Yang D."/>
            <person name="Bader C.D."/>
            <person name="Teijaro C.N."/>
            <person name="Fluegel L."/>
            <person name="Davis C.M."/>
            <person name="Simpson J.R."/>
            <person name="Lauterbach L."/>
            <person name="Steele A.D."/>
            <person name="Gui C."/>
            <person name="Meng S."/>
            <person name="Li G."/>
            <person name="Viehrig K."/>
            <person name="Ye F."/>
            <person name="Su P."/>
            <person name="Kiefer A.F."/>
            <person name="Nichols A."/>
            <person name="Cepeda A.J."/>
            <person name="Yan W."/>
            <person name="Fan B."/>
            <person name="Jiang Y."/>
            <person name="Adhikari A."/>
            <person name="Zheng C.-J."/>
            <person name="Schuster L."/>
            <person name="Cowan T.M."/>
            <person name="Smanski M.J."/>
            <person name="Chevrette M.G."/>
            <person name="De Carvalho L.P.S."/>
            <person name="Shen B."/>
        </authorList>
    </citation>
    <scope>NUCLEOTIDE SEQUENCE [LARGE SCALE GENOMIC DNA]</scope>
    <source>
        <strain evidence="6 7">NPDC019583</strain>
    </source>
</reference>
<sequence length="325" mass="35565">MRVVVSGGSGFLGSHLCEALLRRRDRVCCLDNFSSGRVLNLAPMMSKPGFECIPGDVTDPLRVHGDVDAVVHLASPASPLDYARRPLQTLATGSRGTENLLELAVRHRARFVLASTSEVYGDPEIHPQDEDYWGHVNPVGPRSVYDEAKRFAEALTMAYRRSRGADTGIVRIFNTYGPRMRADDGRVVSTFVTQALDGEALTVFGDGGQTRSLCYVDDMVRGLLAMVDADLPGPVNLGNPCERTVRELAELVLMITGSDSGLCFLPLPVDDPVRRRPVITRAFETLGWQPQVPLEEGLRRTVAWFAARSDTSVPPPDSYAVGWPS</sequence>
<evidence type="ECO:0000256" key="1">
    <source>
        <dbReference type="ARBA" id="ARBA00001911"/>
    </source>
</evidence>
<evidence type="ECO:0000256" key="2">
    <source>
        <dbReference type="ARBA" id="ARBA00022793"/>
    </source>
</evidence>
<evidence type="ECO:0000259" key="5">
    <source>
        <dbReference type="Pfam" id="PF01370"/>
    </source>
</evidence>
<keyword evidence="3" id="KW-0520">NAD</keyword>
<dbReference type="PANTHER" id="PTHR43078">
    <property type="entry name" value="UDP-GLUCURONIC ACID DECARBOXYLASE-RELATED"/>
    <property type="match status" value="1"/>
</dbReference>
<feature type="domain" description="NAD-dependent epimerase/dehydratase" evidence="5">
    <location>
        <begin position="3"/>
        <end position="238"/>
    </location>
</feature>
<evidence type="ECO:0000313" key="7">
    <source>
        <dbReference type="Proteomes" id="UP001550603"/>
    </source>
</evidence>
<dbReference type="SUPFAM" id="SSF51735">
    <property type="entry name" value="NAD(P)-binding Rossmann-fold domains"/>
    <property type="match status" value="1"/>
</dbReference>